<dbReference type="PANTHER" id="PTHR43976">
    <property type="entry name" value="SHORT CHAIN DEHYDROGENASE"/>
    <property type="match status" value="1"/>
</dbReference>
<dbReference type="CDD" id="cd05374">
    <property type="entry name" value="17beta-HSD-like_SDR_c"/>
    <property type="match status" value="1"/>
</dbReference>
<evidence type="ECO:0000313" key="4">
    <source>
        <dbReference type="EMBL" id="MDQ0164485.1"/>
    </source>
</evidence>
<dbReference type="PANTHER" id="PTHR43976:SF16">
    <property type="entry name" value="SHORT-CHAIN DEHYDROGENASE_REDUCTASE FAMILY PROTEIN"/>
    <property type="match status" value="1"/>
</dbReference>
<dbReference type="Proteomes" id="UP001235840">
    <property type="component" value="Unassembled WGS sequence"/>
</dbReference>
<evidence type="ECO:0000256" key="1">
    <source>
        <dbReference type="ARBA" id="ARBA00006484"/>
    </source>
</evidence>
<dbReference type="EMBL" id="JAUSTY010000001">
    <property type="protein sequence ID" value="MDQ0164485.1"/>
    <property type="molecule type" value="Genomic_DNA"/>
</dbReference>
<dbReference type="InterPro" id="IPR020904">
    <property type="entry name" value="Sc_DH/Rdtase_CS"/>
</dbReference>
<comment type="similarity">
    <text evidence="1 3">Belongs to the short-chain dehydrogenases/reductases (SDR) family.</text>
</comment>
<dbReference type="InterPro" id="IPR036291">
    <property type="entry name" value="NAD(P)-bd_dom_sf"/>
</dbReference>
<dbReference type="Pfam" id="PF00106">
    <property type="entry name" value="adh_short"/>
    <property type="match status" value="1"/>
</dbReference>
<name>A0ABT9VU27_9BACI</name>
<dbReference type="NCBIfam" id="NF005372">
    <property type="entry name" value="PRK06914.1"/>
    <property type="match status" value="1"/>
</dbReference>
<dbReference type="RefSeq" id="WP_307390136.1">
    <property type="nucleotide sequence ID" value="NZ_JAUSTY010000001.1"/>
</dbReference>
<dbReference type="PRINTS" id="PR00080">
    <property type="entry name" value="SDRFAMILY"/>
</dbReference>
<dbReference type="InterPro" id="IPR002347">
    <property type="entry name" value="SDR_fam"/>
</dbReference>
<evidence type="ECO:0000256" key="2">
    <source>
        <dbReference type="ARBA" id="ARBA00023002"/>
    </source>
</evidence>
<protein>
    <submittedName>
        <fullName evidence="4">NAD(P)-dependent dehydrogenase (Short-subunit alcohol dehydrogenase family)</fullName>
    </submittedName>
</protein>
<keyword evidence="5" id="KW-1185">Reference proteome</keyword>
<gene>
    <name evidence="4" type="ORF">J2S11_000384</name>
</gene>
<dbReference type="SUPFAM" id="SSF51735">
    <property type="entry name" value="NAD(P)-binding Rossmann-fold domains"/>
    <property type="match status" value="1"/>
</dbReference>
<dbReference type="Gene3D" id="3.40.50.720">
    <property type="entry name" value="NAD(P)-binding Rossmann-like Domain"/>
    <property type="match status" value="1"/>
</dbReference>
<keyword evidence="2" id="KW-0560">Oxidoreductase</keyword>
<dbReference type="InterPro" id="IPR051911">
    <property type="entry name" value="SDR_oxidoreductase"/>
</dbReference>
<dbReference type="PRINTS" id="PR00081">
    <property type="entry name" value="GDHRDH"/>
</dbReference>
<reference evidence="4 5" key="1">
    <citation type="submission" date="2023-07" db="EMBL/GenBank/DDBJ databases">
        <title>Genomic Encyclopedia of Type Strains, Phase IV (KMG-IV): sequencing the most valuable type-strain genomes for metagenomic binning, comparative biology and taxonomic classification.</title>
        <authorList>
            <person name="Goeker M."/>
        </authorList>
    </citation>
    <scope>NUCLEOTIDE SEQUENCE [LARGE SCALE GENOMIC DNA]</scope>
    <source>
        <strain evidence="4 5">DSM 12751</strain>
    </source>
</reference>
<proteinExistence type="inferred from homology"/>
<comment type="caution">
    <text evidence="4">The sequence shown here is derived from an EMBL/GenBank/DDBJ whole genome shotgun (WGS) entry which is preliminary data.</text>
</comment>
<evidence type="ECO:0000313" key="5">
    <source>
        <dbReference type="Proteomes" id="UP001235840"/>
    </source>
</evidence>
<sequence>MEQKQQATVLITGTSSGFGLHTTIALAKQGFQVVATMRDLERKQELLSLAEQEGALQQIELLELDVTDSMQVNQVVETILKRYGSIDILINNAGFAQGGYVEEIPLDRWQKQFDTNFFGLIQVTQAVLPSMRERGSGRIINMSSISGLIAFPSLAPYAASKFAVEAFSEALRLEMLPYGIYVSLIEPGSYRTKIWDKGLSSATTLGPSMYQQEMNILTKMIQQKGQSAPHPEPVIRTILQVIRSKRPKLRYPIGRGVRSTIWLKKLVPWSLIEKGFIKQLNKDKKKK</sequence>
<evidence type="ECO:0000256" key="3">
    <source>
        <dbReference type="RuleBase" id="RU000363"/>
    </source>
</evidence>
<dbReference type="PROSITE" id="PS00061">
    <property type="entry name" value="ADH_SHORT"/>
    <property type="match status" value="1"/>
</dbReference>
<organism evidence="4 5">
    <name type="scientific">Caldalkalibacillus horti</name>
    <dbReference type="NCBI Taxonomy" id="77523"/>
    <lineage>
        <taxon>Bacteria</taxon>
        <taxon>Bacillati</taxon>
        <taxon>Bacillota</taxon>
        <taxon>Bacilli</taxon>
        <taxon>Bacillales</taxon>
        <taxon>Bacillaceae</taxon>
        <taxon>Caldalkalibacillus</taxon>
    </lineage>
</organism>
<accession>A0ABT9VU27</accession>